<keyword evidence="3" id="KW-1003">Cell membrane</keyword>
<dbReference type="KEGG" id="aprs:BI364_05100"/>
<feature type="transmembrane region" description="Helical" evidence="8">
    <location>
        <begin position="85"/>
        <end position="104"/>
    </location>
</feature>
<feature type="binding site" evidence="7">
    <location>
        <position position="193"/>
    </location>
    <ligand>
        <name>Zn(2+)</name>
        <dbReference type="ChEBI" id="CHEBI:29105"/>
    </ligand>
</feature>
<evidence type="ECO:0000256" key="8">
    <source>
        <dbReference type="SAM" id="Phobius"/>
    </source>
</evidence>
<feature type="transmembrane region" description="Helical" evidence="8">
    <location>
        <begin position="110"/>
        <end position="127"/>
    </location>
</feature>
<feature type="binding site" evidence="7">
    <location>
        <position position="197"/>
    </location>
    <ligand>
        <name>Zn(2+)</name>
        <dbReference type="ChEBI" id="CHEBI:29105"/>
    </ligand>
</feature>
<evidence type="ECO:0000256" key="2">
    <source>
        <dbReference type="ARBA" id="ARBA00008488"/>
    </source>
</evidence>
<dbReference type="GO" id="GO:0005886">
    <property type="term" value="C:plasma membrane"/>
    <property type="evidence" value="ECO:0007669"/>
    <property type="project" value="UniProtKB-SubCell"/>
</dbReference>
<organism evidence="9 10">
    <name type="scientific">Acidihalobacter yilgarnensis</name>
    <dbReference type="NCBI Taxonomy" id="2819280"/>
    <lineage>
        <taxon>Bacteria</taxon>
        <taxon>Pseudomonadati</taxon>
        <taxon>Pseudomonadota</taxon>
        <taxon>Gammaproteobacteria</taxon>
        <taxon>Chromatiales</taxon>
        <taxon>Ectothiorhodospiraceae</taxon>
        <taxon>Acidihalobacter</taxon>
    </lineage>
</organism>
<feature type="transmembrane region" description="Helical" evidence="8">
    <location>
        <begin position="198"/>
        <end position="216"/>
    </location>
</feature>
<dbReference type="GO" id="GO:0046872">
    <property type="term" value="F:metal ion binding"/>
    <property type="evidence" value="ECO:0007669"/>
    <property type="project" value="UniProtKB-KW"/>
</dbReference>
<evidence type="ECO:0000313" key="10">
    <source>
        <dbReference type="Proteomes" id="UP000095401"/>
    </source>
</evidence>
<dbReference type="InterPro" id="IPR005744">
    <property type="entry name" value="Hy-lIII"/>
</dbReference>
<dbReference type="InterPro" id="IPR004254">
    <property type="entry name" value="AdipoR/HlyIII-related"/>
</dbReference>
<feature type="transmembrane region" description="Helical" evidence="8">
    <location>
        <begin position="165"/>
        <end position="186"/>
    </location>
</feature>
<dbReference type="GO" id="GO:0140911">
    <property type="term" value="F:pore-forming activity"/>
    <property type="evidence" value="ECO:0007669"/>
    <property type="project" value="InterPro"/>
</dbReference>
<evidence type="ECO:0000256" key="5">
    <source>
        <dbReference type="ARBA" id="ARBA00022989"/>
    </source>
</evidence>
<dbReference type="NCBIfam" id="TIGR01065">
    <property type="entry name" value="hlyIII"/>
    <property type="match status" value="1"/>
</dbReference>
<evidence type="ECO:0000256" key="4">
    <source>
        <dbReference type="ARBA" id="ARBA00022692"/>
    </source>
</evidence>
<dbReference type="Proteomes" id="UP000095401">
    <property type="component" value="Chromosome"/>
</dbReference>
<evidence type="ECO:0000256" key="1">
    <source>
        <dbReference type="ARBA" id="ARBA00004651"/>
    </source>
</evidence>
<dbReference type="AlphaFoldDB" id="A0A1D8ILV7"/>
<proteinExistence type="inferred from homology"/>
<dbReference type="PANTHER" id="PTHR20855">
    <property type="entry name" value="ADIPOR/PROGESTIN RECEPTOR-RELATED"/>
    <property type="match status" value="1"/>
</dbReference>
<reference evidence="10" key="1">
    <citation type="submission" date="2016-09" db="EMBL/GenBank/DDBJ databases">
        <title>Acidihalobacter prosperus F5.</title>
        <authorList>
            <person name="Khaleque H.N."/>
            <person name="Ramsay J.P."/>
            <person name="Kaksonen A.H."/>
            <person name="Boxall N.J."/>
            <person name="Watkin E.L.J."/>
        </authorList>
    </citation>
    <scope>NUCLEOTIDE SEQUENCE [LARGE SCALE GENOMIC DNA]</scope>
    <source>
        <strain evidence="10">F5</strain>
    </source>
</reference>
<dbReference type="RefSeq" id="WP_070077825.1">
    <property type="nucleotide sequence ID" value="NZ_CP017415.1"/>
</dbReference>
<keyword evidence="10" id="KW-1185">Reference proteome</keyword>
<keyword evidence="5 8" id="KW-1133">Transmembrane helix</keyword>
<gene>
    <name evidence="9" type="ORF">BI364_05100</name>
</gene>
<protein>
    <submittedName>
        <fullName evidence="9">Hemolysin III</fullName>
    </submittedName>
</protein>
<sequence length="220" mass="23751">MTRTTAFESRYSLKEEIAHSVTHGVGLALALAGLVVLVVFASLEGGPDRIVASAIFGTALVLLYLASVLYHAIPAPRAKHVLQRLDHSAIYLLIAGTYTPFALVSLHGKIGWSLFAVVWSLALLGIIREWATRGGSRMLSVILYLCLGWLAVAAIGPLAHVLPSTAIALMILGGLIYSAGAIFYLWRRLPYHHAIWHGFVVAGSACHFFAILLYVIRVPA</sequence>
<evidence type="ECO:0000313" key="9">
    <source>
        <dbReference type="EMBL" id="AOU97440.1"/>
    </source>
</evidence>
<evidence type="ECO:0000256" key="3">
    <source>
        <dbReference type="ARBA" id="ARBA00022475"/>
    </source>
</evidence>
<dbReference type="PANTHER" id="PTHR20855:SF3">
    <property type="entry name" value="LD03007P"/>
    <property type="match status" value="1"/>
</dbReference>
<evidence type="ECO:0000256" key="6">
    <source>
        <dbReference type="ARBA" id="ARBA00023136"/>
    </source>
</evidence>
<comment type="subcellular location">
    <subcellularLocation>
        <location evidence="1">Cell membrane</location>
        <topology evidence="1">Multi-pass membrane protein</topology>
    </subcellularLocation>
</comment>
<feature type="binding site" evidence="7">
    <location>
        <position position="71"/>
    </location>
    <ligand>
        <name>Zn(2+)</name>
        <dbReference type="ChEBI" id="CHEBI:29105"/>
    </ligand>
</feature>
<dbReference type="Pfam" id="PF03006">
    <property type="entry name" value="HlyIII"/>
    <property type="match status" value="1"/>
</dbReference>
<feature type="transmembrane region" description="Helical" evidence="8">
    <location>
        <begin position="49"/>
        <end position="73"/>
    </location>
</feature>
<keyword evidence="7" id="KW-0479">Metal-binding</keyword>
<feature type="transmembrane region" description="Helical" evidence="8">
    <location>
        <begin position="21"/>
        <end position="43"/>
    </location>
</feature>
<name>A0A1D8ILV7_9GAMM</name>
<keyword evidence="4 8" id="KW-0812">Transmembrane</keyword>
<comment type="similarity">
    <text evidence="2">Belongs to the UPF0073 (Hly-III) family.</text>
</comment>
<feature type="transmembrane region" description="Helical" evidence="8">
    <location>
        <begin position="139"/>
        <end position="159"/>
    </location>
</feature>
<dbReference type="EMBL" id="CP017415">
    <property type="protein sequence ID" value="AOU97440.1"/>
    <property type="molecule type" value="Genomic_DNA"/>
</dbReference>
<accession>A0A1D8ILV7</accession>
<keyword evidence="6 8" id="KW-0472">Membrane</keyword>
<keyword evidence="7" id="KW-0862">Zinc</keyword>
<evidence type="ECO:0000256" key="7">
    <source>
        <dbReference type="PIRSR" id="PIRSR604254-1"/>
    </source>
</evidence>